<reference evidence="2" key="1">
    <citation type="journal article" date="2019" name="Int. J. Syst. Evol. Microbiol.">
        <title>The Global Catalogue of Microorganisms (GCM) 10K type strain sequencing project: providing services to taxonomists for standard genome sequencing and annotation.</title>
        <authorList>
            <consortium name="The Broad Institute Genomics Platform"/>
            <consortium name="The Broad Institute Genome Sequencing Center for Infectious Disease"/>
            <person name="Wu L."/>
            <person name="Ma J."/>
        </authorList>
    </citation>
    <scope>NUCLEOTIDE SEQUENCE [LARGE SCALE GENOMIC DNA]</scope>
    <source>
        <strain evidence="2">CGMCC 1.12479</strain>
    </source>
</reference>
<gene>
    <name evidence="1" type="ORF">GCM10010993_36960</name>
</gene>
<evidence type="ECO:0000313" key="2">
    <source>
        <dbReference type="Proteomes" id="UP000635885"/>
    </source>
</evidence>
<evidence type="ECO:0000313" key="1">
    <source>
        <dbReference type="EMBL" id="GGC55252.1"/>
    </source>
</evidence>
<sequence>MSSQLLFGNSDAVFDIPTVGSHGCNSDFINQPKLIQQELILSYKDSFYFELDEQMTWKVFTVGGDLYKKGKGSIAGLVFSNVGEYIIDLRQPIKFGQRRANGVSGFNHSQCNHSPFPEEINLKVLPNYFLYDFESIEFSRPIVAGNWDGEVISVFADFESRSGQNLPLENLEIIAFGVGATLKGKLISFGNHTQSGRVKLQFLLQGELMKGTYIQLNFVDVNGIIQPYSLLEKIK</sequence>
<comment type="caution">
    <text evidence="1">The sequence shown here is derived from an EMBL/GenBank/DDBJ whole genome shotgun (WGS) entry which is preliminary data.</text>
</comment>
<accession>A0ABQ1NAI7</accession>
<dbReference type="Proteomes" id="UP000635885">
    <property type="component" value="Unassembled WGS sequence"/>
</dbReference>
<organism evidence="1 2">
    <name type="scientific">Belliella aquatica</name>
    <dbReference type="NCBI Taxonomy" id="1323734"/>
    <lineage>
        <taxon>Bacteria</taxon>
        <taxon>Pseudomonadati</taxon>
        <taxon>Bacteroidota</taxon>
        <taxon>Cytophagia</taxon>
        <taxon>Cytophagales</taxon>
        <taxon>Cyclobacteriaceae</taxon>
        <taxon>Belliella</taxon>
    </lineage>
</organism>
<name>A0ABQ1NAI7_9BACT</name>
<keyword evidence="2" id="KW-1185">Reference proteome</keyword>
<dbReference type="EMBL" id="BMFD01000031">
    <property type="protein sequence ID" value="GGC55252.1"/>
    <property type="molecule type" value="Genomic_DNA"/>
</dbReference>
<proteinExistence type="predicted"/>
<protein>
    <submittedName>
        <fullName evidence="1">Uncharacterized protein</fullName>
    </submittedName>
</protein>